<organism evidence="13 14">
    <name type="scientific">Eiseniibacteriota bacterium</name>
    <dbReference type="NCBI Taxonomy" id="2212470"/>
    <lineage>
        <taxon>Bacteria</taxon>
        <taxon>Candidatus Eiseniibacteriota</taxon>
    </lineage>
</organism>
<dbReference type="Pfam" id="PF01059">
    <property type="entry name" value="Oxidored_q5_N"/>
    <property type="match status" value="1"/>
</dbReference>
<feature type="transmembrane region" description="Helical" evidence="10">
    <location>
        <begin position="166"/>
        <end position="186"/>
    </location>
</feature>
<keyword evidence="3 8" id="KW-0812">Transmembrane</keyword>
<dbReference type="GO" id="GO:0016020">
    <property type="term" value="C:membrane"/>
    <property type="evidence" value="ECO:0007669"/>
    <property type="project" value="UniProtKB-SubCell"/>
</dbReference>
<feature type="transmembrane region" description="Helical" evidence="10">
    <location>
        <begin position="337"/>
        <end position="356"/>
    </location>
</feature>
<feature type="transmembrane region" description="Helical" evidence="10">
    <location>
        <begin position="211"/>
        <end position="236"/>
    </location>
</feature>
<dbReference type="InterPro" id="IPR000260">
    <property type="entry name" value="NADH4_N"/>
</dbReference>
<feature type="compositionally biased region" description="Basic and acidic residues" evidence="9">
    <location>
        <begin position="544"/>
        <end position="555"/>
    </location>
</feature>
<feature type="transmembrane region" description="Helical" evidence="10">
    <location>
        <begin position="78"/>
        <end position="101"/>
    </location>
</feature>
<dbReference type="GO" id="GO:0012505">
    <property type="term" value="C:endomembrane system"/>
    <property type="evidence" value="ECO:0007669"/>
    <property type="project" value="UniProtKB-SubCell"/>
</dbReference>
<evidence type="ECO:0000256" key="8">
    <source>
        <dbReference type="RuleBase" id="RU000320"/>
    </source>
</evidence>
<evidence type="ECO:0000256" key="2">
    <source>
        <dbReference type="ARBA" id="ARBA00009025"/>
    </source>
</evidence>
<feature type="transmembrane region" description="Helical" evidence="10">
    <location>
        <begin position="113"/>
        <end position="131"/>
    </location>
</feature>
<reference evidence="13" key="1">
    <citation type="submission" date="2021-05" db="EMBL/GenBank/DDBJ databases">
        <title>Energy efficiency and biological interactions define the core microbiome of deep oligotrophic groundwater.</title>
        <authorList>
            <person name="Mehrshad M."/>
            <person name="Lopez-Fernandez M."/>
            <person name="Bell E."/>
            <person name="Bernier-Latmani R."/>
            <person name="Bertilsson S."/>
            <person name="Dopson M."/>
        </authorList>
    </citation>
    <scope>NUCLEOTIDE SEQUENCE</scope>
    <source>
        <strain evidence="13">Modern_marine.mb.64</strain>
    </source>
</reference>
<feature type="transmembrane region" description="Helical" evidence="10">
    <location>
        <begin position="411"/>
        <end position="432"/>
    </location>
</feature>
<feature type="transmembrane region" description="Helical" evidence="10">
    <location>
        <begin position="6"/>
        <end position="24"/>
    </location>
</feature>
<gene>
    <name evidence="13" type="ORF">KJ970_18395</name>
</gene>
<sequence length="555" mass="61350">MSESHILAWIIFLPLAGAGLLMFYPKDQEEAIRRTALLVALVVAGFCVPLLTGFQSVANLQYVEKLSWIPAWGVEYHVGLDGISLFLVLLTAFLIPLAILASWGDIRERVKEFHIFFLILETGIMGALLSMDLFLFYIFWELMLIPMYFIIGVWGGGRRVYAALKFVLYTIIGSLLMLVAILWVVLSHQAETGRMTFNLLILYEHQLPHAAQWWCFLAFGLAFAIKVPIFPFHTWLPDAHTEAPTAGSVILAGVLLKMGTYGFLRFAMPLFPQAALAAQPYILVLAVVGIIYGALVAMMQDDVKRLVAYSSVSHLGFVMLGLFSLNIEAFQGSLYQMLNHGLSTGALFLLVGMIYGRRHTRLIADYGGLARTVPLFAASFLFITLSSIGLPGLNGFVGEFLILLGAFGSKMWTAILGGLGVVLGAFYMLWLCQRFLFGPVTHAENKGLRDLNLREGLTLIPIFFLVIYMGVSPKPLLDRMEPSLIKALDRMTAHMEPLPVEHSPQMHSWMEPASEASPPETMGPPAPAAAQPESSEMAAAPKSEIVHKIEDRVDL</sequence>
<evidence type="ECO:0000259" key="11">
    <source>
        <dbReference type="Pfam" id="PF00361"/>
    </source>
</evidence>
<feature type="transmembrane region" description="Helical" evidence="10">
    <location>
        <begin position="248"/>
        <end position="268"/>
    </location>
</feature>
<dbReference type="PANTHER" id="PTHR43507">
    <property type="entry name" value="NADH-UBIQUINONE OXIDOREDUCTASE CHAIN 4"/>
    <property type="match status" value="1"/>
</dbReference>
<feature type="transmembrane region" description="Helical" evidence="10">
    <location>
        <begin position="137"/>
        <end position="154"/>
    </location>
</feature>
<dbReference type="GO" id="GO:0042773">
    <property type="term" value="P:ATP synthesis coupled electron transport"/>
    <property type="evidence" value="ECO:0007669"/>
    <property type="project" value="InterPro"/>
</dbReference>
<dbReference type="InterPro" id="IPR010227">
    <property type="entry name" value="NADH_Q_OxRdtase_chainM/4"/>
</dbReference>
<dbReference type="GO" id="GO:0003954">
    <property type="term" value="F:NADH dehydrogenase activity"/>
    <property type="evidence" value="ECO:0007669"/>
    <property type="project" value="TreeGrafter"/>
</dbReference>
<evidence type="ECO:0000256" key="10">
    <source>
        <dbReference type="SAM" id="Phobius"/>
    </source>
</evidence>
<dbReference type="Pfam" id="PF00361">
    <property type="entry name" value="Proton_antipo_M"/>
    <property type="match status" value="1"/>
</dbReference>
<dbReference type="GO" id="GO:0048039">
    <property type="term" value="F:ubiquinone binding"/>
    <property type="evidence" value="ECO:0007669"/>
    <property type="project" value="TreeGrafter"/>
</dbReference>
<evidence type="ECO:0000256" key="3">
    <source>
        <dbReference type="ARBA" id="ARBA00022692"/>
    </source>
</evidence>
<dbReference type="PRINTS" id="PR01437">
    <property type="entry name" value="NUOXDRDTASE4"/>
</dbReference>
<evidence type="ECO:0000256" key="5">
    <source>
        <dbReference type="ARBA" id="ARBA00022989"/>
    </source>
</evidence>
<feature type="compositionally biased region" description="Low complexity" evidence="9">
    <location>
        <begin position="528"/>
        <end position="541"/>
    </location>
</feature>
<keyword evidence="6" id="KW-0520">NAD</keyword>
<feature type="transmembrane region" description="Helical" evidence="10">
    <location>
        <begin position="453"/>
        <end position="471"/>
    </location>
</feature>
<keyword evidence="7 10" id="KW-0472">Membrane</keyword>
<evidence type="ECO:0000256" key="4">
    <source>
        <dbReference type="ARBA" id="ARBA00022967"/>
    </source>
</evidence>
<feature type="domain" description="NADH:ubiquinone oxidoreductase chain 4 N-terminal" evidence="12">
    <location>
        <begin position="68"/>
        <end position="129"/>
    </location>
</feature>
<feature type="transmembrane region" description="Helical" evidence="10">
    <location>
        <begin position="36"/>
        <end position="58"/>
    </location>
</feature>
<keyword evidence="4" id="KW-1278">Translocase</keyword>
<dbReference type="InterPro" id="IPR003918">
    <property type="entry name" value="NADH_UbQ_OxRdtase"/>
</dbReference>
<comment type="similarity">
    <text evidence="2">Belongs to the complex I subunit 4 family.</text>
</comment>
<dbReference type="AlphaFoldDB" id="A0A948S0E0"/>
<accession>A0A948S0E0</accession>
<evidence type="ECO:0000313" key="13">
    <source>
        <dbReference type="EMBL" id="MBU2692894.1"/>
    </source>
</evidence>
<protein>
    <submittedName>
        <fullName evidence="13">NADH-quinone oxidoreductase subunit M</fullName>
    </submittedName>
</protein>
<comment type="caution">
    <text evidence="13">The sequence shown here is derived from an EMBL/GenBank/DDBJ whole genome shotgun (WGS) entry which is preliminary data.</text>
</comment>
<dbReference type="Proteomes" id="UP000777784">
    <property type="component" value="Unassembled WGS sequence"/>
</dbReference>
<dbReference type="PANTHER" id="PTHR43507:SF1">
    <property type="entry name" value="NADH-UBIQUINONE OXIDOREDUCTASE CHAIN 4"/>
    <property type="match status" value="1"/>
</dbReference>
<dbReference type="GO" id="GO:0015990">
    <property type="term" value="P:electron transport coupled proton transport"/>
    <property type="evidence" value="ECO:0007669"/>
    <property type="project" value="TreeGrafter"/>
</dbReference>
<name>A0A948S0E0_UNCEI</name>
<evidence type="ECO:0000259" key="12">
    <source>
        <dbReference type="Pfam" id="PF01059"/>
    </source>
</evidence>
<evidence type="ECO:0000256" key="6">
    <source>
        <dbReference type="ARBA" id="ARBA00023027"/>
    </source>
</evidence>
<evidence type="ECO:0000256" key="9">
    <source>
        <dbReference type="SAM" id="MobiDB-lite"/>
    </source>
</evidence>
<keyword evidence="5 10" id="KW-1133">Transmembrane helix</keyword>
<feature type="domain" description="NADH:quinone oxidoreductase/Mrp antiporter transmembrane" evidence="11">
    <location>
        <begin position="130"/>
        <end position="417"/>
    </location>
</feature>
<evidence type="ECO:0000313" key="14">
    <source>
        <dbReference type="Proteomes" id="UP000777784"/>
    </source>
</evidence>
<dbReference type="NCBIfam" id="TIGR01972">
    <property type="entry name" value="NDH_I_M"/>
    <property type="match status" value="1"/>
</dbReference>
<feature type="transmembrane region" description="Helical" evidence="10">
    <location>
        <begin position="306"/>
        <end position="325"/>
    </location>
</feature>
<dbReference type="EMBL" id="JAHJDP010000104">
    <property type="protein sequence ID" value="MBU2692894.1"/>
    <property type="molecule type" value="Genomic_DNA"/>
</dbReference>
<comment type="subcellular location">
    <subcellularLocation>
        <location evidence="1">Endomembrane system</location>
        <topology evidence="1">Multi-pass membrane protein</topology>
    </subcellularLocation>
    <subcellularLocation>
        <location evidence="8">Membrane</location>
        <topology evidence="8">Multi-pass membrane protein</topology>
    </subcellularLocation>
</comment>
<feature type="region of interest" description="Disordered" evidence="9">
    <location>
        <begin position="510"/>
        <end position="555"/>
    </location>
</feature>
<feature type="transmembrane region" description="Helical" evidence="10">
    <location>
        <begin position="368"/>
        <end position="391"/>
    </location>
</feature>
<feature type="transmembrane region" description="Helical" evidence="10">
    <location>
        <begin position="280"/>
        <end position="299"/>
    </location>
</feature>
<dbReference type="GO" id="GO:0008137">
    <property type="term" value="F:NADH dehydrogenase (ubiquinone) activity"/>
    <property type="evidence" value="ECO:0007669"/>
    <property type="project" value="InterPro"/>
</dbReference>
<dbReference type="InterPro" id="IPR001750">
    <property type="entry name" value="ND/Mrp_TM"/>
</dbReference>
<proteinExistence type="inferred from homology"/>
<evidence type="ECO:0000256" key="1">
    <source>
        <dbReference type="ARBA" id="ARBA00004127"/>
    </source>
</evidence>
<evidence type="ECO:0000256" key="7">
    <source>
        <dbReference type="ARBA" id="ARBA00023136"/>
    </source>
</evidence>